<reference evidence="3 4" key="1">
    <citation type="journal article" date="2002" name="Proc. Natl. Acad. Sci. U.S.A.">
        <title>Genome sequence of the hyperthermophilic crenarchaeon Pyrobaculum aerophilum.</title>
        <authorList>
            <person name="Fitz-Gibbon S.T."/>
            <person name="Ladner H."/>
            <person name="Kim U.J."/>
            <person name="Stetter K.O."/>
            <person name="Simon M.I."/>
            <person name="Miller J.H."/>
        </authorList>
    </citation>
    <scope>NUCLEOTIDE SEQUENCE [LARGE SCALE GENOMIC DNA]</scope>
    <source>
        <strain evidence="4">ATCC 51768 / DSM 7523 / JCM 9630 / CIP 104966 / NBRC 100827 / IM2</strain>
    </source>
</reference>
<feature type="domain" description="AAA" evidence="2">
    <location>
        <begin position="27"/>
        <end position="134"/>
    </location>
</feature>
<evidence type="ECO:0000313" key="4">
    <source>
        <dbReference type="Proteomes" id="UP000002439"/>
    </source>
</evidence>
<dbReference type="STRING" id="178306.PAE2503"/>
<dbReference type="SUPFAM" id="SSF52540">
    <property type="entry name" value="P-loop containing nucleoside triphosphate hydrolases"/>
    <property type="match status" value="1"/>
</dbReference>
<evidence type="ECO:0000256" key="1">
    <source>
        <dbReference type="SAM" id="MobiDB-lite"/>
    </source>
</evidence>
<dbReference type="InParanoid" id="Q8ZV16"/>
<accession>Q8ZV16</accession>
<gene>
    <name evidence="3" type="ordered locus">PAE2503</name>
</gene>
<dbReference type="PANTHER" id="PTHR33295">
    <property type="entry name" value="ATPASE"/>
    <property type="match status" value="1"/>
</dbReference>
<dbReference type="HOGENOM" id="CLU_1297529_0_0_2"/>
<keyword evidence="4" id="KW-1185">Reference proteome</keyword>
<name>Q8ZV16_PYRAE</name>
<dbReference type="eggNOG" id="arCOG03167">
    <property type="taxonomic scope" value="Archaea"/>
</dbReference>
<dbReference type="RefSeq" id="WP_011008708.1">
    <property type="nucleotide sequence ID" value="NC_003364.1"/>
</dbReference>
<dbReference type="AlphaFoldDB" id="Q8ZV16"/>
<feature type="region of interest" description="Disordered" evidence="1">
    <location>
        <begin position="153"/>
        <end position="186"/>
    </location>
</feature>
<dbReference type="PATRIC" id="fig|178306.9.peg.1864"/>
<evidence type="ECO:0000313" key="3">
    <source>
        <dbReference type="EMBL" id="AAL64240.1"/>
    </source>
</evidence>
<proteinExistence type="predicted"/>
<dbReference type="GeneID" id="68225690"/>
<organism evidence="3 4">
    <name type="scientific">Pyrobaculum aerophilum (strain ATCC 51768 / DSM 7523 / JCM 9630 / CIP 104966 / NBRC 100827 / IM2)</name>
    <dbReference type="NCBI Taxonomy" id="178306"/>
    <lineage>
        <taxon>Archaea</taxon>
        <taxon>Thermoproteota</taxon>
        <taxon>Thermoprotei</taxon>
        <taxon>Thermoproteales</taxon>
        <taxon>Thermoproteaceae</taxon>
        <taxon>Pyrobaculum</taxon>
    </lineage>
</organism>
<evidence type="ECO:0000259" key="2">
    <source>
        <dbReference type="Pfam" id="PF13173"/>
    </source>
</evidence>
<dbReference type="PANTHER" id="PTHR33295:SF18">
    <property type="entry name" value="AAA+ ATPASE DOMAIN-CONTAINING PROTEIN"/>
    <property type="match status" value="1"/>
</dbReference>
<dbReference type="InterPro" id="IPR027417">
    <property type="entry name" value="P-loop_NTPase"/>
</dbReference>
<dbReference type="Proteomes" id="UP000002439">
    <property type="component" value="Chromosome"/>
</dbReference>
<sequence>MRQWQRERVKWVPGWIWELGLEPPALNFVYGPRQTGKTTGLKLLVRELLKRIEPDSVAYLDLDIILSPAELRRAFEYVVGRAARRGVKRLFILLDEVTSVRGWWRVLRYYVNTGVLDRAVVIATGSLTVGLLKTSPIPPGLPGDRALRSLLPRRGRPGGWLPPRRAPPRRGPPAFGPRARTAPPCPGRGGGGNTFMTLPCMSPNFDFSLPSI</sequence>
<dbReference type="InterPro" id="IPR041682">
    <property type="entry name" value="AAA_14"/>
</dbReference>
<dbReference type="Pfam" id="PF13173">
    <property type="entry name" value="AAA_14"/>
    <property type="match status" value="1"/>
</dbReference>
<dbReference type="EMBL" id="AE009441">
    <property type="protein sequence ID" value="AAL64240.1"/>
    <property type="molecule type" value="Genomic_DNA"/>
</dbReference>
<dbReference type="KEGG" id="pai:PAE2503"/>
<dbReference type="EnsemblBacteria" id="AAL64240">
    <property type="protein sequence ID" value="AAL64240"/>
    <property type="gene ID" value="PAE2503"/>
</dbReference>
<protein>
    <recommendedName>
        <fullName evidence="2">AAA domain-containing protein</fullName>
    </recommendedName>
</protein>